<feature type="transmembrane region" description="Helical" evidence="10">
    <location>
        <begin position="6"/>
        <end position="22"/>
    </location>
</feature>
<keyword evidence="10" id="KW-0406">Ion transport</keyword>
<comment type="caution">
    <text evidence="10">Lacks conserved residue(s) required for the propagation of feature annotation.</text>
</comment>
<dbReference type="Proteomes" id="UP000596145">
    <property type="component" value="Chromosome"/>
</dbReference>
<evidence type="ECO:0000256" key="4">
    <source>
        <dbReference type="ARBA" id="ARBA00022989"/>
    </source>
</evidence>
<dbReference type="AlphaFoldDB" id="A0A7T4EHV7"/>
<dbReference type="EMBL" id="CP066007">
    <property type="protein sequence ID" value="QQB47679.1"/>
    <property type="molecule type" value="Genomic_DNA"/>
</dbReference>
<evidence type="ECO:0000256" key="2">
    <source>
        <dbReference type="ARBA" id="ARBA00022475"/>
    </source>
</evidence>
<feature type="transmembrane region" description="Helical" evidence="10">
    <location>
        <begin position="83"/>
        <end position="109"/>
    </location>
</feature>
<protein>
    <recommendedName>
        <fullName evidence="10">Fluoride-specific ion channel FluC</fullName>
    </recommendedName>
</protein>
<keyword evidence="4 10" id="KW-1133">Transmembrane helix</keyword>
<reference evidence="11 13" key="1">
    <citation type="submission" date="2020-12" db="EMBL/GenBank/DDBJ databases">
        <title>FDA dAtabase for Regulatory Grade micrObial Sequences (FDA-ARGOS): Supporting development and validation of Infectious Disease Dx tests.</title>
        <authorList>
            <person name="Sproer C."/>
            <person name="Gronow S."/>
            <person name="Severitt S."/>
            <person name="Schroder I."/>
            <person name="Tallon L."/>
            <person name="Sadzewicz L."/>
            <person name="Zhao X."/>
            <person name="Boylan J."/>
            <person name="Ott S."/>
            <person name="Bowen H."/>
            <person name="Vavikolanu K."/>
            <person name="Mehta A."/>
            <person name="Aluvathingal J."/>
            <person name="Nadendla S."/>
            <person name="Lowell S."/>
            <person name="Myers T."/>
            <person name="Yan Y."/>
            <person name="Sichtig H."/>
        </authorList>
    </citation>
    <scope>NUCLEOTIDE SEQUENCE [LARGE SCALE GENOMIC DNA]</scope>
    <source>
        <strain evidence="11 13">FDAARGOS_1053</strain>
        <strain evidence="12">FDAARGOS_1191</strain>
    </source>
</reference>
<comment type="similarity">
    <text evidence="7 10">Belongs to the fluoride channel Fluc/FEX (TC 1.A.43) family.</text>
</comment>
<accession>A0A7T4EHV7</accession>
<dbReference type="GO" id="GO:0140114">
    <property type="term" value="P:cellular detoxification of fluoride"/>
    <property type="evidence" value="ECO:0007669"/>
    <property type="project" value="UniProtKB-UniRule"/>
</dbReference>
<dbReference type="GO" id="GO:0005886">
    <property type="term" value="C:plasma membrane"/>
    <property type="evidence" value="ECO:0007669"/>
    <property type="project" value="UniProtKB-SubCell"/>
</dbReference>
<dbReference type="GO" id="GO:0062054">
    <property type="term" value="F:fluoride channel activity"/>
    <property type="evidence" value="ECO:0007669"/>
    <property type="project" value="UniProtKB-UniRule"/>
</dbReference>
<keyword evidence="2 10" id="KW-1003">Cell membrane</keyword>
<evidence type="ECO:0000256" key="7">
    <source>
        <dbReference type="ARBA" id="ARBA00035120"/>
    </source>
</evidence>
<dbReference type="Proteomes" id="UP000617681">
    <property type="component" value="Chromosome"/>
</dbReference>
<evidence type="ECO:0000313" key="13">
    <source>
        <dbReference type="Proteomes" id="UP000596145"/>
    </source>
</evidence>
<comment type="subcellular location">
    <subcellularLocation>
        <location evidence="1 10">Cell membrane</location>
        <topology evidence="1 10">Multi-pass membrane protein</topology>
    </subcellularLocation>
</comment>
<keyword evidence="5 10" id="KW-0472">Membrane</keyword>
<dbReference type="OrthoDB" id="9976770at2"/>
<keyword evidence="3 10" id="KW-0812">Transmembrane</keyword>
<keyword evidence="6 10" id="KW-0407">Ion channel</keyword>
<comment type="catalytic activity">
    <reaction evidence="8">
        <text>fluoride(in) = fluoride(out)</text>
        <dbReference type="Rhea" id="RHEA:76159"/>
        <dbReference type="ChEBI" id="CHEBI:17051"/>
    </reaction>
    <physiologicalReaction direction="left-to-right" evidence="8">
        <dbReference type="Rhea" id="RHEA:76160"/>
    </physiologicalReaction>
</comment>
<evidence type="ECO:0000256" key="10">
    <source>
        <dbReference type="HAMAP-Rule" id="MF_00454"/>
    </source>
</evidence>
<dbReference type="InterPro" id="IPR003691">
    <property type="entry name" value="FluC"/>
</dbReference>
<gene>
    <name evidence="10" type="primary">fluC</name>
    <name evidence="10" type="synonym">crcB</name>
    <name evidence="11" type="ORF">I6I10_05335</name>
    <name evidence="12" type="ORF">I6J21_10210</name>
</gene>
<comment type="function">
    <text evidence="9 10">Fluoride-specific ion channel. Important for reducing fluoride concentration in the cell, thus reducing its toxicity.</text>
</comment>
<evidence type="ECO:0000256" key="9">
    <source>
        <dbReference type="ARBA" id="ARBA00049940"/>
    </source>
</evidence>
<dbReference type="EMBL" id="CP069534">
    <property type="protein sequence ID" value="QRP71924.1"/>
    <property type="molecule type" value="Genomic_DNA"/>
</dbReference>
<sequence length="111" mass="11261">MCWSFLIVAAGGFAGGIIRYVLTSALGNLWGIAMANSLACFLVGAGTTHGALNLIVTAGVAAALSTWPALAAELGRELKSGRYLLFAFYLGANLALGNLAAYLGGLAAAPW</sequence>
<name>A0A7T4EHV7_9CORY</name>
<evidence type="ECO:0000256" key="8">
    <source>
        <dbReference type="ARBA" id="ARBA00035585"/>
    </source>
</evidence>
<dbReference type="Pfam" id="PF02537">
    <property type="entry name" value="CRCB"/>
    <property type="match status" value="1"/>
</dbReference>
<evidence type="ECO:0000256" key="3">
    <source>
        <dbReference type="ARBA" id="ARBA00022692"/>
    </source>
</evidence>
<dbReference type="HAMAP" id="MF_00454">
    <property type="entry name" value="FluC"/>
    <property type="match status" value="1"/>
</dbReference>
<evidence type="ECO:0000313" key="12">
    <source>
        <dbReference type="EMBL" id="QRP71924.1"/>
    </source>
</evidence>
<proteinExistence type="inferred from homology"/>
<evidence type="ECO:0000256" key="5">
    <source>
        <dbReference type="ARBA" id="ARBA00023136"/>
    </source>
</evidence>
<evidence type="ECO:0000313" key="11">
    <source>
        <dbReference type="EMBL" id="QQB47679.1"/>
    </source>
</evidence>
<evidence type="ECO:0000256" key="6">
    <source>
        <dbReference type="ARBA" id="ARBA00023303"/>
    </source>
</evidence>
<feature type="transmembrane region" description="Helical" evidence="10">
    <location>
        <begin position="51"/>
        <end position="71"/>
    </location>
</feature>
<organism evidence="11 13">
    <name type="scientific">Corynebacterium glucuronolyticum</name>
    <dbReference type="NCBI Taxonomy" id="39791"/>
    <lineage>
        <taxon>Bacteria</taxon>
        <taxon>Bacillati</taxon>
        <taxon>Actinomycetota</taxon>
        <taxon>Actinomycetes</taxon>
        <taxon>Mycobacteriales</taxon>
        <taxon>Corynebacteriaceae</taxon>
        <taxon>Corynebacterium</taxon>
    </lineage>
</organism>
<evidence type="ECO:0000256" key="1">
    <source>
        <dbReference type="ARBA" id="ARBA00004651"/>
    </source>
</evidence>
<keyword evidence="10" id="KW-0813">Transport</keyword>